<evidence type="ECO:0000313" key="1">
    <source>
        <dbReference type="EMBL" id="GJT25952.1"/>
    </source>
</evidence>
<organism evidence="1 2">
    <name type="scientific">Tanacetum coccineum</name>
    <dbReference type="NCBI Taxonomy" id="301880"/>
    <lineage>
        <taxon>Eukaryota</taxon>
        <taxon>Viridiplantae</taxon>
        <taxon>Streptophyta</taxon>
        <taxon>Embryophyta</taxon>
        <taxon>Tracheophyta</taxon>
        <taxon>Spermatophyta</taxon>
        <taxon>Magnoliopsida</taxon>
        <taxon>eudicotyledons</taxon>
        <taxon>Gunneridae</taxon>
        <taxon>Pentapetalae</taxon>
        <taxon>asterids</taxon>
        <taxon>campanulids</taxon>
        <taxon>Asterales</taxon>
        <taxon>Asteraceae</taxon>
        <taxon>Asteroideae</taxon>
        <taxon>Anthemideae</taxon>
        <taxon>Anthemidinae</taxon>
        <taxon>Tanacetum</taxon>
    </lineage>
</organism>
<dbReference type="EMBL" id="BQNB010014253">
    <property type="protein sequence ID" value="GJT25952.1"/>
    <property type="molecule type" value="Genomic_DNA"/>
</dbReference>
<accession>A0ABQ5CIM5</accession>
<evidence type="ECO:0000313" key="2">
    <source>
        <dbReference type="Proteomes" id="UP001151760"/>
    </source>
</evidence>
<name>A0ABQ5CIM5_9ASTR</name>
<gene>
    <name evidence="1" type="ORF">Tco_0895889</name>
</gene>
<protein>
    <submittedName>
        <fullName evidence="1">Uncharacterized protein</fullName>
    </submittedName>
</protein>
<keyword evidence="2" id="KW-1185">Reference proteome</keyword>
<proteinExistence type="predicted"/>
<dbReference type="Proteomes" id="UP001151760">
    <property type="component" value="Unassembled WGS sequence"/>
</dbReference>
<comment type="caution">
    <text evidence="1">The sequence shown here is derived from an EMBL/GenBank/DDBJ whole genome shotgun (WGS) entry which is preliminary data.</text>
</comment>
<sequence>MQDKNIAIMSLKKSSITARRKSVETQFNIRIFVLKPRPNASTNSKTISYKGKPDSLQILSEMRSFETKQSFNKTKVSDGLFKLTALNKFALRLENKAVRNNQCECTWPL</sequence>
<reference evidence="1" key="2">
    <citation type="submission" date="2022-01" db="EMBL/GenBank/DDBJ databases">
        <authorList>
            <person name="Yamashiro T."/>
            <person name="Shiraishi A."/>
            <person name="Satake H."/>
            <person name="Nakayama K."/>
        </authorList>
    </citation>
    <scope>NUCLEOTIDE SEQUENCE</scope>
</reference>
<reference evidence="1" key="1">
    <citation type="journal article" date="2022" name="Int. J. Mol. Sci.">
        <title>Draft Genome of Tanacetum Coccineum: Genomic Comparison of Closely Related Tanacetum-Family Plants.</title>
        <authorList>
            <person name="Yamashiro T."/>
            <person name="Shiraishi A."/>
            <person name="Nakayama K."/>
            <person name="Satake H."/>
        </authorList>
    </citation>
    <scope>NUCLEOTIDE SEQUENCE</scope>
</reference>